<comment type="caution">
    <text evidence="1">The sequence shown here is derived from an EMBL/GenBank/DDBJ whole genome shotgun (WGS) entry which is preliminary data.</text>
</comment>
<evidence type="ECO:0000313" key="1">
    <source>
        <dbReference type="EMBL" id="OKP09354.1"/>
    </source>
</evidence>
<dbReference type="AlphaFoldDB" id="A0A1Q5UA53"/>
<sequence>MHFGMSSGISSRNRYKMGGHVLRLWNYTSCFNFSIDADAHRKRILQVQLSAISKAVSTTLLILAGTTLYSALHYRYVESITHIHFEAGFDQWK</sequence>
<proteinExistence type="predicted"/>
<name>A0A1Q5UA53_9EURO</name>
<reference evidence="1 2" key="1">
    <citation type="submission" date="2016-10" db="EMBL/GenBank/DDBJ databases">
        <title>Genome sequence of the ascomycete fungus Penicillium subrubescens.</title>
        <authorList>
            <person name="De Vries R.P."/>
            <person name="Peng M."/>
            <person name="Dilokpimol A."/>
            <person name="Hilden K."/>
            <person name="Makela M.R."/>
            <person name="Grigoriev I."/>
            <person name="Riley R."/>
            <person name="Granchi Z."/>
        </authorList>
    </citation>
    <scope>NUCLEOTIDE SEQUENCE [LARGE SCALE GENOMIC DNA]</scope>
    <source>
        <strain evidence="1 2">CBS 132785</strain>
    </source>
</reference>
<gene>
    <name evidence="1" type="ORF">PENSUB_5310</name>
</gene>
<dbReference type="EMBL" id="MNBE01000540">
    <property type="protein sequence ID" value="OKP09354.1"/>
    <property type="molecule type" value="Genomic_DNA"/>
</dbReference>
<protein>
    <submittedName>
        <fullName evidence="1">Uncharacterized protein</fullName>
    </submittedName>
</protein>
<evidence type="ECO:0000313" key="2">
    <source>
        <dbReference type="Proteomes" id="UP000186955"/>
    </source>
</evidence>
<keyword evidence="2" id="KW-1185">Reference proteome</keyword>
<accession>A0A1Q5UA53</accession>
<organism evidence="1 2">
    <name type="scientific">Penicillium subrubescens</name>
    <dbReference type="NCBI Taxonomy" id="1316194"/>
    <lineage>
        <taxon>Eukaryota</taxon>
        <taxon>Fungi</taxon>
        <taxon>Dikarya</taxon>
        <taxon>Ascomycota</taxon>
        <taxon>Pezizomycotina</taxon>
        <taxon>Eurotiomycetes</taxon>
        <taxon>Eurotiomycetidae</taxon>
        <taxon>Eurotiales</taxon>
        <taxon>Aspergillaceae</taxon>
        <taxon>Penicillium</taxon>
    </lineage>
</organism>
<dbReference type="Proteomes" id="UP000186955">
    <property type="component" value="Unassembled WGS sequence"/>
</dbReference>